<gene>
    <name evidence="10" type="primary">sdhC</name>
    <name evidence="10" type="ORF">CME10DT_Mp0001</name>
</gene>
<protein>
    <submittedName>
        <fullName evidence="10">Succinate dehydrogenase cytochrome B560 subunit</fullName>
    </submittedName>
</protein>
<evidence type="ECO:0000256" key="2">
    <source>
        <dbReference type="ARBA" id="ARBA00022617"/>
    </source>
</evidence>
<feature type="binding site" description="axial binding residue" evidence="8">
    <location>
        <position position="86"/>
    </location>
    <ligand>
        <name>heme</name>
        <dbReference type="ChEBI" id="CHEBI:30413"/>
        <note>ligand shared with second transmembrane subunit</note>
    </ligand>
    <ligandPart>
        <name>Fe</name>
        <dbReference type="ChEBI" id="CHEBI:18248"/>
    </ligandPart>
</feature>
<dbReference type="InterPro" id="IPR034804">
    <property type="entry name" value="SQR/QFR_C/D"/>
</dbReference>
<feature type="transmembrane region" description="Helical" evidence="9">
    <location>
        <begin position="26"/>
        <end position="49"/>
    </location>
</feature>
<dbReference type="CDD" id="cd03499">
    <property type="entry name" value="SQR_TypeC_SdhC"/>
    <property type="match status" value="1"/>
</dbReference>
<feature type="transmembrane region" description="Helical" evidence="9">
    <location>
        <begin position="115"/>
        <end position="133"/>
    </location>
</feature>
<dbReference type="GO" id="GO:0016020">
    <property type="term" value="C:membrane"/>
    <property type="evidence" value="ECO:0007669"/>
    <property type="project" value="UniProtKB-SubCell"/>
</dbReference>
<keyword evidence="10" id="KW-0496">Mitochondrion</keyword>
<sequence>MKNYIIRPIAPHLTIYNAQWNSVFSIFHRISGVFIMVFIFFSTFLLFFFKFYSSTIMCVSFLWLFNKVYWIFISIIFIIFMSFFYHLCSGIYHLLLELGYFYHMVKIEKMSKYSLSFSILISFFYFFLIRLLFINLY</sequence>
<dbReference type="AlphaFoldDB" id="A0A679F311"/>
<dbReference type="InterPro" id="IPR000701">
    <property type="entry name" value="SuccDH_FuR_B_TM-su"/>
</dbReference>
<dbReference type="GO" id="GO:0046872">
    <property type="term" value="F:metal ion binding"/>
    <property type="evidence" value="ECO:0007669"/>
    <property type="project" value="UniProtKB-KW"/>
</dbReference>
<proteinExistence type="predicted"/>
<dbReference type="PANTHER" id="PTHR10978:SF5">
    <property type="entry name" value="SUCCINATE DEHYDROGENASE CYTOCHROME B560 SUBUNIT, MITOCHONDRIAL"/>
    <property type="match status" value="1"/>
</dbReference>
<dbReference type="GO" id="GO:0006099">
    <property type="term" value="P:tricarboxylic acid cycle"/>
    <property type="evidence" value="ECO:0007669"/>
    <property type="project" value="InterPro"/>
</dbReference>
<dbReference type="PANTHER" id="PTHR10978">
    <property type="entry name" value="SUCCINATE DEHYDROGENASE CYTOCHROME B560 SUBUNIT"/>
    <property type="match status" value="1"/>
</dbReference>
<dbReference type="Pfam" id="PF01127">
    <property type="entry name" value="Sdh_cyt"/>
    <property type="match status" value="1"/>
</dbReference>
<keyword evidence="3 9" id="KW-0812">Transmembrane</keyword>
<evidence type="ECO:0000256" key="5">
    <source>
        <dbReference type="ARBA" id="ARBA00022989"/>
    </source>
</evidence>
<organism evidence="10">
    <name type="scientific">Cyanidioschyzon merolae</name>
    <name type="common">Red alga</name>
    <dbReference type="NCBI Taxonomy" id="45157"/>
    <lineage>
        <taxon>Eukaryota</taxon>
        <taxon>Rhodophyta</taxon>
        <taxon>Bangiophyceae</taxon>
        <taxon>Cyanidiales</taxon>
        <taxon>Cyanidiaceae</taxon>
        <taxon>Cyanidioschyzon</taxon>
    </lineage>
</organism>
<dbReference type="Gene3D" id="1.20.1300.10">
    <property type="entry name" value="Fumarate reductase/succinate dehydrogenase, transmembrane subunit"/>
    <property type="match status" value="1"/>
</dbReference>
<keyword evidence="2 8" id="KW-0349">Heme</keyword>
<name>A0A679F311_CYAME</name>
<dbReference type="NCBIfam" id="TIGR02970">
    <property type="entry name" value="succ_dehyd_cytB"/>
    <property type="match status" value="1"/>
</dbReference>
<comment type="cofactor">
    <cofactor evidence="8">
        <name>heme</name>
        <dbReference type="ChEBI" id="CHEBI:30413"/>
    </cofactor>
    <text evidence="8">The heme is bound between the two transmembrane subunits.</text>
</comment>
<evidence type="ECO:0000256" key="1">
    <source>
        <dbReference type="ARBA" id="ARBA00004141"/>
    </source>
</evidence>
<keyword evidence="5 9" id="KW-1133">Transmembrane helix</keyword>
<dbReference type="InterPro" id="IPR014314">
    <property type="entry name" value="Succ_DH_cytb556"/>
</dbReference>
<reference evidence="10" key="2">
    <citation type="submission" date="2020-01" db="EMBL/GenBank/DDBJ databases">
        <title>Re-sequencing of the mitochondrial genome of Cyanidioschyzon merolae 10D.</title>
        <authorList>
            <person name="Moriyama T."/>
            <person name="Mori-Moriyama N."/>
            <person name="Sato N."/>
        </authorList>
    </citation>
    <scope>NUCLEOTIDE SEQUENCE</scope>
    <source>
        <strain evidence="10">10D-T</strain>
    </source>
</reference>
<dbReference type="EMBL" id="LC519602">
    <property type="protein sequence ID" value="BBU60032.1"/>
    <property type="molecule type" value="Genomic_DNA"/>
</dbReference>
<evidence type="ECO:0000256" key="8">
    <source>
        <dbReference type="PIRSR" id="PIRSR000178-1"/>
    </source>
</evidence>
<keyword evidence="6 8" id="KW-0408">Iron</keyword>
<evidence type="ECO:0000313" key="10">
    <source>
        <dbReference type="EMBL" id="BBU60032.1"/>
    </source>
</evidence>
<dbReference type="InterPro" id="IPR018495">
    <property type="entry name" value="Succ_DH_cyt_bsu_CS"/>
</dbReference>
<dbReference type="SUPFAM" id="SSF81343">
    <property type="entry name" value="Fumarate reductase respiratory complex transmembrane subunits"/>
    <property type="match status" value="1"/>
</dbReference>
<geneLocation type="mitochondrion" evidence="10"/>
<feature type="transmembrane region" description="Helical" evidence="9">
    <location>
        <begin position="69"/>
        <end position="95"/>
    </location>
</feature>
<evidence type="ECO:0000256" key="3">
    <source>
        <dbReference type="ARBA" id="ARBA00022692"/>
    </source>
</evidence>
<dbReference type="GO" id="GO:0005739">
    <property type="term" value="C:mitochondrion"/>
    <property type="evidence" value="ECO:0007669"/>
    <property type="project" value="GOC"/>
</dbReference>
<keyword evidence="7 9" id="KW-0472">Membrane</keyword>
<comment type="subcellular location">
    <subcellularLocation>
        <location evidence="1">Membrane</location>
        <topology evidence="1">Multi-pass membrane protein</topology>
    </subcellularLocation>
</comment>
<dbReference type="GO" id="GO:0006121">
    <property type="term" value="P:mitochondrial electron transport, succinate to ubiquinone"/>
    <property type="evidence" value="ECO:0007669"/>
    <property type="project" value="TreeGrafter"/>
</dbReference>
<evidence type="ECO:0000256" key="4">
    <source>
        <dbReference type="ARBA" id="ARBA00022723"/>
    </source>
</evidence>
<accession>A0A679F311</accession>
<evidence type="ECO:0000256" key="7">
    <source>
        <dbReference type="ARBA" id="ARBA00023136"/>
    </source>
</evidence>
<reference evidence="10" key="1">
    <citation type="journal article" date="1998" name="Nucleic Acids Res.">
        <title>Structure and organization of the mitochondrial genome of the unicellular red alga Cyanidioschyzon merolae deduced from the complete nucleotide sequence.</title>
        <authorList>
            <person name="Ohta N."/>
            <person name="Sato N."/>
            <person name="Kuroiwa T."/>
        </authorList>
    </citation>
    <scope>NUCLEOTIDE SEQUENCE [LARGE SCALE GENOMIC DNA]</scope>
    <source>
        <strain evidence="10">10D-T</strain>
    </source>
</reference>
<keyword evidence="4 8" id="KW-0479">Metal-binding</keyword>
<evidence type="ECO:0000256" key="6">
    <source>
        <dbReference type="ARBA" id="ARBA00023004"/>
    </source>
</evidence>
<dbReference type="PROSITE" id="PS01000">
    <property type="entry name" value="SDH_CYT_1"/>
    <property type="match status" value="1"/>
</dbReference>
<dbReference type="PIRSF" id="PIRSF000178">
    <property type="entry name" value="SDH_cyt_b560"/>
    <property type="match status" value="1"/>
</dbReference>
<dbReference type="GO" id="GO:0009055">
    <property type="term" value="F:electron transfer activity"/>
    <property type="evidence" value="ECO:0007669"/>
    <property type="project" value="InterPro"/>
</dbReference>
<evidence type="ECO:0000256" key="9">
    <source>
        <dbReference type="SAM" id="Phobius"/>
    </source>
</evidence>